<feature type="domain" description="LysM" evidence="1">
    <location>
        <begin position="59"/>
        <end position="110"/>
    </location>
</feature>
<name>A0A0J6WY89_9FIRM</name>
<dbReference type="PROSITE" id="PS51782">
    <property type="entry name" value="LYSM"/>
    <property type="match status" value="1"/>
</dbReference>
<sequence length="112" mass="12989">MKKQVVYQYDRITCRRKVVDKSKKMLRVRSKKLIFVAFLLASAIGIYVGQINGAEVKAASYTVHEGDTLWSISTQFVDKNADIRKFYYQIMEDNDIDRDAVIQPGQQLIIHF</sequence>
<gene>
    <name evidence="2" type="ORF">AB840_04035</name>
</gene>
<proteinExistence type="predicted"/>
<dbReference type="Pfam" id="PF01476">
    <property type="entry name" value="LysM"/>
    <property type="match status" value="1"/>
</dbReference>
<dbReference type="OrthoDB" id="1625262at2"/>
<reference evidence="2 3" key="1">
    <citation type="submission" date="2015-06" db="EMBL/GenBank/DDBJ databases">
        <title>Draft genome sequence of beer spoilage bacterium Megasphaera cerevisiae type strain 20462.</title>
        <authorList>
            <person name="Kutumbaka K."/>
            <person name="Pasmowitz J."/>
            <person name="Mategko J."/>
            <person name="Reyes D."/>
            <person name="Friedrich A."/>
            <person name="Han S."/>
            <person name="Martens-Habbena W."/>
            <person name="Neal-McKinney J."/>
            <person name="Janagama H.K."/>
            <person name="Nadala C."/>
            <person name="Samadpour M."/>
        </authorList>
    </citation>
    <scope>NUCLEOTIDE SEQUENCE [LARGE SCALE GENOMIC DNA]</scope>
    <source>
        <strain evidence="2 3">DSM 20462</strain>
    </source>
</reference>
<comment type="caution">
    <text evidence="2">The sequence shown here is derived from an EMBL/GenBank/DDBJ whole genome shotgun (WGS) entry which is preliminary data.</text>
</comment>
<dbReference type="InterPro" id="IPR018392">
    <property type="entry name" value="LysM"/>
</dbReference>
<accession>A0A0J6WY89</accession>
<dbReference type="InParanoid" id="A0A0J6WY89"/>
<dbReference type="SUPFAM" id="SSF54106">
    <property type="entry name" value="LysM domain"/>
    <property type="match status" value="1"/>
</dbReference>
<evidence type="ECO:0000259" key="1">
    <source>
        <dbReference type="PROSITE" id="PS51782"/>
    </source>
</evidence>
<dbReference type="CDD" id="cd00118">
    <property type="entry name" value="LysM"/>
    <property type="match status" value="1"/>
</dbReference>
<dbReference type="Gene3D" id="3.10.350.10">
    <property type="entry name" value="LysM domain"/>
    <property type="match status" value="1"/>
</dbReference>
<evidence type="ECO:0000313" key="2">
    <source>
        <dbReference type="EMBL" id="KMO87208.1"/>
    </source>
</evidence>
<dbReference type="EMBL" id="LEKT01000008">
    <property type="protein sequence ID" value="KMO87208.1"/>
    <property type="molecule type" value="Genomic_DNA"/>
</dbReference>
<keyword evidence="3" id="KW-1185">Reference proteome</keyword>
<dbReference type="RefSeq" id="WP_048513551.1">
    <property type="nucleotide sequence ID" value="NZ_FUXD01000008.1"/>
</dbReference>
<dbReference type="Proteomes" id="UP000036503">
    <property type="component" value="Unassembled WGS sequence"/>
</dbReference>
<evidence type="ECO:0000313" key="3">
    <source>
        <dbReference type="Proteomes" id="UP000036503"/>
    </source>
</evidence>
<dbReference type="AlphaFoldDB" id="A0A0J6WY89"/>
<protein>
    <recommendedName>
        <fullName evidence="1">LysM domain-containing protein</fullName>
    </recommendedName>
</protein>
<dbReference type="PATRIC" id="fig|1122219.3.peg.3111"/>
<organism evidence="2 3">
    <name type="scientific">Megasphaera cerevisiae DSM 20462</name>
    <dbReference type="NCBI Taxonomy" id="1122219"/>
    <lineage>
        <taxon>Bacteria</taxon>
        <taxon>Bacillati</taxon>
        <taxon>Bacillota</taxon>
        <taxon>Negativicutes</taxon>
        <taxon>Veillonellales</taxon>
        <taxon>Veillonellaceae</taxon>
        <taxon>Megasphaera</taxon>
    </lineage>
</organism>
<dbReference type="InterPro" id="IPR036779">
    <property type="entry name" value="LysM_dom_sf"/>
</dbReference>